<dbReference type="InterPro" id="IPR036388">
    <property type="entry name" value="WH-like_DNA-bd_sf"/>
</dbReference>
<comment type="caution">
    <text evidence="7">The sequence shown here is derived from an EMBL/GenBank/DDBJ whole genome shotgun (WGS) entry which is preliminary data.</text>
</comment>
<dbReference type="Gene3D" id="1.10.10.10">
    <property type="entry name" value="Winged helix-like DNA-binding domain superfamily/Winged helix DNA-binding domain"/>
    <property type="match status" value="2"/>
</dbReference>
<comment type="function">
    <text evidence="6">DNA-dependent RNA polymerase catalyzes the transcription of DNA into RNA using the four ribonucleoside triphosphates as substrates. Specific peripheric component of RNA polymerase III which synthesizes small RNAs, such as 5S rRNA and tRNAs.</text>
</comment>
<keyword evidence="4 6" id="KW-0804">Transcription</keyword>
<evidence type="ECO:0000256" key="6">
    <source>
        <dbReference type="PIRNR" id="PIRNR028763"/>
    </source>
</evidence>
<dbReference type="EMBL" id="CM026432">
    <property type="protein sequence ID" value="KAG0556164.1"/>
    <property type="molecule type" value="Genomic_DNA"/>
</dbReference>
<dbReference type="GO" id="GO:0006383">
    <property type="term" value="P:transcription by RNA polymerase III"/>
    <property type="evidence" value="ECO:0007669"/>
    <property type="project" value="UniProtKB-UniRule"/>
</dbReference>
<keyword evidence="3 6" id="KW-0240">DNA-directed RNA polymerase</keyword>
<evidence type="ECO:0000256" key="2">
    <source>
        <dbReference type="ARBA" id="ARBA00011038"/>
    </source>
</evidence>
<dbReference type="InterPro" id="IPR007832">
    <property type="entry name" value="RNA_pol_Rpc34"/>
</dbReference>
<keyword evidence="5 6" id="KW-0539">Nucleus</keyword>
<evidence type="ECO:0000313" key="8">
    <source>
        <dbReference type="Proteomes" id="UP000822688"/>
    </source>
</evidence>
<accession>A0A8T0GCS5</accession>
<name>A0A8T0GCS5_CERPU</name>
<dbReference type="PIRSF" id="PIRSF028763">
    <property type="entry name" value="RNA_pol_Rpc34"/>
    <property type="match status" value="1"/>
</dbReference>
<dbReference type="FunFam" id="1.10.10.10:FF:000116">
    <property type="entry name" value="DNA-directed RNA polymerase III subunit RPC6"/>
    <property type="match status" value="1"/>
</dbReference>
<keyword evidence="8" id="KW-1185">Reference proteome</keyword>
<dbReference type="SUPFAM" id="SSF46785">
    <property type="entry name" value="Winged helix' DNA-binding domain"/>
    <property type="match status" value="2"/>
</dbReference>
<comment type="subcellular location">
    <subcellularLocation>
        <location evidence="1 6">Nucleus</location>
    </subcellularLocation>
</comment>
<evidence type="ECO:0000256" key="3">
    <source>
        <dbReference type="ARBA" id="ARBA00022478"/>
    </source>
</evidence>
<organism evidence="7 8">
    <name type="scientific">Ceratodon purpureus</name>
    <name type="common">Fire moss</name>
    <name type="synonym">Dicranum purpureum</name>
    <dbReference type="NCBI Taxonomy" id="3225"/>
    <lineage>
        <taxon>Eukaryota</taxon>
        <taxon>Viridiplantae</taxon>
        <taxon>Streptophyta</taxon>
        <taxon>Embryophyta</taxon>
        <taxon>Bryophyta</taxon>
        <taxon>Bryophytina</taxon>
        <taxon>Bryopsida</taxon>
        <taxon>Dicranidae</taxon>
        <taxon>Pseudoditrichales</taxon>
        <taxon>Ditrichaceae</taxon>
        <taxon>Ceratodon</taxon>
    </lineage>
</organism>
<dbReference type="PANTHER" id="PTHR12780">
    <property type="entry name" value="RNA POLYMERASE III DNA DIRECTED , 39KD SUBUNIT-RELATED"/>
    <property type="match status" value="1"/>
</dbReference>
<dbReference type="AlphaFoldDB" id="A0A8T0GCS5"/>
<dbReference type="Pfam" id="PF05158">
    <property type="entry name" value="RNA_pol_Rpc34"/>
    <property type="match status" value="1"/>
</dbReference>
<protein>
    <recommendedName>
        <fullName evidence="6">DNA-directed RNA polymerase III subunit RPC6</fullName>
        <shortName evidence="6">RNA polymerase III subunit C6</shortName>
    </recommendedName>
</protein>
<evidence type="ECO:0000256" key="5">
    <source>
        <dbReference type="ARBA" id="ARBA00023242"/>
    </source>
</evidence>
<dbReference type="FunFam" id="1.10.10.10:FF:000237">
    <property type="entry name" value="DNA-directed RNA polymerase III subunit RPC6"/>
    <property type="match status" value="1"/>
</dbReference>
<proteinExistence type="inferred from homology"/>
<dbReference type="InterPro" id="IPR016049">
    <property type="entry name" value="RNA_pol_Rpc34-like"/>
</dbReference>
<dbReference type="GO" id="GO:0005737">
    <property type="term" value="C:cytoplasm"/>
    <property type="evidence" value="ECO:0007669"/>
    <property type="project" value="UniProtKB-ARBA"/>
</dbReference>
<dbReference type="InterPro" id="IPR036390">
    <property type="entry name" value="WH_DNA-bd_sf"/>
</dbReference>
<sequence>MTEGAMASELHQAIKKVMDLCRAHPDGLPQKIFEEEIPDVELLAQALNVLLEKRKLEVFSQGEYLVYKEHSRPKVADKLKGLASKELLVYQTIERAANRGIWTADLEARTNLQQPEINRALKTLERRSLIKAVRTVRSKNRKAYIVFELTPSEEVTGGALFTELEFDAAFVDVIKQECLQFIAKQKLVDLQAIADAIRKSGISKIELGLEEIKQIMDTLVLDGDVEVTTSGGKSHSTESLCYRIDKMPIPTTSALTNVPCGICPVMRDCSPGGLISPETCVYLDEWLSF</sequence>
<comment type="similarity">
    <text evidence="2 6">Belongs to the eukaryotic RPC34/RPC39 RNA polymerase subunit family.</text>
</comment>
<dbReference type="Proteomes" id="UP000822688">
    <property type="component" value="Chromosome 11"/>
</dbReference>
<dbReference type="GO" id="GO:0005666">
    <property type="term" value="C:RNA polymerase III complex"/>
    <property type="evidence" value="ECO:0007669"/>
    <property type="project" value="UniProtKB-UniRule"/>
</dbReference>
<gene>
    <name evidence="7" type="ORF">KC19_11G031300</name>
</gene>
<evidence type="ECO:0000256" key="4">
    <source>
        <dbReference type="ARBA" id="ARBA00023163"/>
    </source>
</evidence>
<evidence type="ECO:0000313" key="7">
    <source>
        <dbReference type="EMBL" id="KAG0556164.1"/>
    </source>
</evidence>
<reference evidence="7 8" key="1">
    <citation type="submission" date="2020-06" db="EMBL/GenBank/DDBJ databases">
        <title>WGS assembly of Ceratodon purpureus strain R40.</title>
        <authorList>
            <person name="Carey S.B."/>
            <person name="Jenkins J."/>
            <person name="Shu S."/>
            <person name="Lovell J.T."/>
            <person name="Sreedasyam A."/>
            <person name="Maumus F."/>
            <person name="Tiley G.P."/>
            <person name="Fernandez-Pozo N."/>
            <person name="Barry K."/>
            <person name="Chen C."/>
            <person name="Wang M."/>
            <person name="Lipzen A."/>
            <person name="Daum C."/>
            <person name="Saski C.A."/>
            <person name="Payton A.C."/>
            <person name="Mcbreen J.C."/>
            <person name="Conrad R.E."/>
            <person name="Kollar L.M."/>
            <person name="Olsson S."/>
            <person name="Huttunen S."/>
            <person name="Landis J.B."/>
            <person name="Wickett N.J."/>
            <person name="Johnson M.G."/>
            <person name="Rensing S.A."/>
            <person name="Grimwood J."/>
            <person name="Schmutz J."/>
            <person name="Mcdaniel S.F."/>
        </authorList>
    </citation>
    <scope>NUCLEOTIDE SEQUENCE [LARGE SCALE GENOMIC DNA]</scope>
    <source>
        <strain evidence="7 8">R40</strain>
    </source>
</reference>
<dbReference type="GO" id="GO:0005654">
    <property type="term" value="C:nucleoplasm"/>
    <property type="evidence" value="ECO:0007669"/>
    <property type="project" value="UniProtKB-ARBA"/>
</dbReference>
<evidence type="ECO:0000256" key="1">
    <source>
        <dbReference type="ARBA" id="ARBA00004123"/>
    </source>
</evidence>